<feature type="binding site" evidence="2">
    <location>
        <position position="139"/>
    </location>
    <ligand>
        <name>Zn(2+)</name>
        <dbReference type="ChEBI" id="CHEBI:29105"/>
        <label>1</label>
    </ligand>
</feature>
<dbReference type="PaxDb" id="7159-AAEL013341-PA"/>
<feature type="domain" description="SHSP" evidence="6">
    <location>
        <begin position="85"/>
        <end position="194"/>
    </location>
</feature>
<dbReference type="PRINTS" id="PR00299">
    <property type="entry name" value="ACRYSTALLIN"/>
</dbReference>
<dbReference type="EMBL" id="CH478011">
    <property type="protein sequence ID" value="EAT34417.1"/>
    <property type="molecule type" value="Genomic_DNA"/>
</dbReference>
<dbReference type="eggNOG" id="KOG3591">
    <property type="taxonomic scope" value="Eukaryota"/>
</dbReference>
<dbReference type="GO" id="GO:0009408">
    <property type="term" value="P:response to heat"/>
    <property type="evidence" value="ECO:0007669"/>
    <property type="project" value="UniProtKB-ARBA"/>
</dbReference>
<feature type="binding site" evidence="2">
    <location>
        <position position="132"/>
    </location>
    <ligand>
        <name>Zn(2+)</name>
        <dbReference type="ChEBI" id="CHEBI:29105"/>
        <label>1</label>
    </ligand>
</feature>
<reference evidence="7" key="1">
    <citation type="submission" date="2005-10" db="EMBL/GenBank/DDBJ databases">
        <authorList>
            <person name="Loftus B.J."/>
            <person name="Nene V.M."/>
            <person name="Hannick L.I."/>
            <person name="Bidwell S."/>
            <person name="Haas B."/>
            <person name="Amedeo P."/>
            <person name="Orvis J."/>
            <person name="Wortman J.R."/>
            <person name="White O.R."/>
            <person name="Salzberg S."/>
            <person name="Shumway M."/>
            <person name="Koo H."/>
            <person name="Zhao Y."/>
            <person name="Holmes M."/>
            <person name="Miller J."/>
            <person name="Schatz M."/>
            <person name="Pop M."/>
            <person name="Pai G."/>
            <person name="Utterback T."/>
            <person name="Rogers Y.-H."/>
            <person name="Kravitz S."/>
            <person name="Fraser C.M."/>
        </authorList>
    </citation>
    <scope>NUCLEOTIDE SEQUENCE</scope>
    <source>
        <strain evidence="7">Liverpool</strain>
    </source>
</reference>
<dbReference type="Pfam" id="PF00011">
    <property type="entry name" value="HSP20"/>
    <property type="match status" value="1"/>
</dbReference>
<dbReference type="SUPFAM" id="SSF49764">
    <property type="entry name" value="HSP20-like chaperones"/>
    <property type="match status" value="1"/>
</dbReference>
<dbReference type="GO" id="GO:0046872">
    <property type="term" value="F:metal ion binding"/>
    <property type="evidence" value="ECO:0007669"/>
    <property type="project" value="UniProtKB-KW"/>
</dbReference>
<dbReference type="InterPro" id="IPR001436">
    <property type="entry name" value="Alpha-crystallin/sHSP_animal"/>
</dbReference>
<dbReference type="CDD" id="cd06526">
    <property type="entry name" value="metazoan_ACD"/>
    <property type="match status" value="1"/>
</dbReference>
<dbReference type="InterPro" id="IPR002068">
    <property type="entry name" value="A-crystallin/Hsp20_dom"/>
</dbReference>
<evidence type="ECO:0000256" key="1">
    <source>
        <dbReference type="PIRNR" id="PIRNR036514"/>
    </source>
</evidence>
<dbReference type="PIRSF" id="PIRSF036514">
    <property type="entry name" value="Sm_HSP_B1"/>
    <property type="match status" value="1"/>
</dbReference>
<comment type="similarity">
    <text evidence="1 3 4">Belongs to the small heat shock protein (HSP20) family.</text>
</comment>
<feature type="binding site" evidence="2">
    <location>
        <position position="134"/>
    </location>
    <ligand>
        <name>Zn(2+)</name>
        <dbReference type="ChEBI" id="CHEBI:29105"/>
        <label>1</label>
    </ligand>
</feature>
<dbReference type="Gene3D" id="2.60.40.790">
    <property type="match status" value="1"/>
</dbReference>
<dbReference type="PhylomeDB" id="Q16JF5"/>
<gene>
    <name evidence="7" type="ORF">AaeL_AAEL013341</name>
</gene>
<dbReference type="InterPro" id="IPR008978">
    <property type="entry name" value="HSP20-like_chaperone"/>
</dbReference>
<keyword evidence="2" id="KW-0862">Zinc</keyword>
<dbReference type="PANTHER" id="PTHR45640">
    <property type="entry name" value="HEAT SHOCK PROTEIN HSP-12.2-RELATED"/>
    <property type="match status" value="1"/>
</dbReference>
<accession>Q16JF5</accession>
<dbReference type="Proteomes" id="UP000682892">
    <property type="component" value="Unassembled WGS sequence"/>
</dbReference>
<sequence>MKRDSWPVTYFSEVADSGSVKCMSLVPMMFRDWWDDFDSPLRSSRLLDQHFGTGLRADDLFSSLSTRTPTSTLLRSGYYRPWRNTALTRQDSGSTLNLDKDKFQIILDVQQFTPEEITVKTTDKYVVVEGKHEEKQDEHGFVSRHFTRRYMLPSGHDPNDIVSTLSSDGVLTVTAPKKSLPAPNPERSVPIQQTGQPAKEQPQQESEVKIEQAK</sequence>
<protein>
    <submittedName>
        <fullName evidence="7">AAEL013341-PA</fullName>
    </submittedName>
</protein>
<evidence type="ECO:0000256" key="2">
    <source>
        <dbReference type="PIRSR" id="PIRSR036514-1"/>
    </source>
</evidence>
<keyword evidence="2" id="KW-0479">Metal-binding</keyword>
<dbReference type="PROSITE" id="PS01031">
    <property type="entry name" value="SHSP"/>
    <property type="match status" value="1"/>
</dbReference>
<evidence type="ECO:0000259" key="6">
    <source>
        <dbReference type="PROSITE" id="PS01031"/>
    </source>
</evidence>
<dbReference type="GO" id="GO:0051082">
    <property type="term" value="F:unfolded protein binding"/>
    <property type="evidence" value="ECO:0007669"/>
    <property type="project" value="TreeGrafter"/>
</dbReference>
<dbReference type="GO" id="GO:0005634">
    <property type="term" value="C:nucleus"/>
    <property type="evidence" value="ECO:0007669"/>
    <property type="project" value="TreeGrafter"/>
</dbReference>
<evidence type="ECO:0000313" key="8">
    <source>
        <dbReference type="Proteomes" id="UP000682892"/>
    </source>
</evidence>
<reference evidence="7" key="2">
    <citation type="journal article" date="2007" name="Science">
        <title>Genome sequence of Aedes aegypti, a major arbovirus vector.</title>
        <authorList>
            <person name="Nene V."/>
            <person name="Wortman J.R."/>
            <person name="Lawson D."/>
            <person name="Haas B."/>
            <person name="Kodira C."/>
            <person name="Tu Z.J."/>
            <person name="Loftus B."/>
            <person name="Xi Z."/>
            <person name="Megy K."/>
            <person name="Grabherr M."/>
            <person name="Ren Q."/>
            <person name="Zdobnov E.M."/>
            <person name="Lobo N.F."/>
            <person name="Campbell K.S."/>
            <person name="Brown S.E."/>
            <person name="Bonaldo M.F."/>
            <person name="Zhu J."/>
            <person name="Sinkins S.P."/>
            <person name="Hogenkamp D.G."/>
            <person name="Amedeo P."/>
            <person name="Arensburger P."/>
            <person name="Atkinson P.W."/>
            <person name="Bidwell S."/>
            <person name="Biedler J."/>
            <person name="Birney E."/>
            <person name="Bruggner R.V."/>
            <person name="Costas J."/>
            <person name="Coy M.R."/>
            <person name="Crabtree J."/>
            <person name="Crawford M."/>
            <person name="Debruyn B."/>
            <person name="Decaprio D."/>
            <person name="Eiglmeier K."/>
            <person name="Eisenstadt E."/>
            <person name="El-Dorry H."/>
            <person name="Gelbart W.M."/>
            <person name="Gomes S.L."/>
            <person name="Hammond M."/>
            <person name="Hannick L.I."/>
            <person name="Hogan J.R."/>
            <person name="Holmes M.H."/>
            <person name="Jaffe D."/>
            <person name="Johnston J.S."/>
            <person name="Kennedy R.C."/>
            <person name="Koo H."/>
            <person name="Kravitz S."/>
            <person name="Kriventseva E.V."/>
            <person name="Kulp D."/>
            <person name="Labutti K."/>
            <person name="Lee E."/>
            <person name="Li S."/>
            <person name="Lovin D.D."/>
            <person name="Mao C."/>
            <person name="Mauceli E."/>
            <person name="Menck C.F."/>
            <person name="Miller J.R."/>
            <person name="Montgomery P."/>
            <person name="Mori A."/>
            <person name="Nascimento A.L."/>
            <person name="Naveira H.F."/>
            <person name="Nusbaum C."/>
            <person name="O'leary S."/>
            <person name="Orvis J."/>
            <person name="Pertea M."/>
            <person name="Quesneville H."/>
            <person name="Reidenbach K.R."/>
            <person name="Rogers Y.H."/>
            <person name="Roth C.W."/>
            <person name="Schneider J.R."/>
            <person name="Schatz M."/>
            <person name="Shumway M."/>
            <person name="Stanke M."/>
            <person name="Stinson E.O."/>
            <person name="Tubio J.M."/>
            <person name="Vanzee J.P."/>
            <person name="Verjovski-Almeida S."/>
            <person name="Werner D."/>
            <person name="White O."/>
            <person name="Wyder S."/>
            <person name="Zeng Q."/>
            <person name="Zhao Q."/>
            <person name="Zhao Y."/>
            <person name="Hill C.A."/>
            <person name="Raikhel A.S."/>
            <person name="Soares M.B."/>
            <person name="Knudson D.L."/>
            <person name="Lee N.H."/>
            <person name="Galagan J."/>
            <person name="Salzberg S.L."/>
            <person name="Paulsen I.T."/>
            <person name="Dimopoulos G."/>
            <person name="Collins F.H."/>
            <person name="Birren B."/>
            <person name="Fraser-Liggett C.M."/>
            <person name="Severson D.W."/>
        </authorList>
    </citation>
    <scope>NUCLEOTIDE SEQUENCE [LARGE SCALE GENOMIC DNA]</scope>
    <source>
        <strain evidence="7">Liverpool</strain>
    </source>
</reference>
<feature type="compositionally biased region" description="Polar residues" evidence="5">
    <location>
        <begin position="190"/>
        <end position="205"/>
    </location>
</feature>
<dbReference type="GO" id="GO:0005737">
    <property type="term" value="C:cytoplasm"/>
    <property type="evidence" value="ECO:0007669"/>
    <property type="project" value="TreeGrafter"/>
</dbReference>
<organism evidence="7 8">
    <name type="scientific">Aedes aegypti</name>
    <name type="common">Yellowfever mosquito</name>
    <name type="synonym">Culex aegypti</name>
    <dbReference type="NCBI Taxonomy" id="7159"/>
    <lineage>
        <taxon>Eukaryota</taxon>
        <taxon>Metazoa</taxon>
        <taxon>Ecdysozoa</taxon>
        <taxon>Arthropoda</taxon>
        <taxon>Hexapoda</taxon>
        <taxon>Insecta</taxon>
        <taxon>Pterygota</taxon>
        <taxon>Neoptera</taxon>
        <taxon>Endopterygota</taxon>
        <taxon>Diptera</taxon>
        <taxon>Nematocera</taxon>
        <taxon>Culicoidea</taxon>
        <taxon>Culicidae</taxon>
        <taxon>Culicinae</taxon>
        <taxon>Aedini</taxon>
        <taxon>Aedes</taxon>
        <taxon>Stegomyia</taxon>
    </lineage>
</organism>
<dbReference type="AlphaFoldDB" id="Q16JF5"/>
<name>Q16JF5_AEDAE</name>
<feature type="region of interest" description="Disordered" evidence="5">
    <location>
        <begin position="174"/>
        <end position="214"/>
    </location>
</feature>
<dbReference type="GO" id="GO:0042026">
    <property type="term" value="P:protein refolding"/>
    <property type="evidence" value="ECO:0007669"/>
    <property type="project" value="TreeGrafter"/>
</dbReference>
<dbReference type="STRING" id="7159.Q16JF5"/>
<dbReference type="InterPro" id="IPR055269">
    <property type="entry name" value="Alpha-crystallin/HSP_16"/>
</dbReference>
<dbReference type="OMA" id="FRDWWED"/>
<proteinExistence type="inferred from homology"/>
<evidence type="ECO:0000256" key="3">
    <source>
        <dbReference type="PROSITE-ProRule" id="PRU00285"/>
    </source>
</evidence>
<dbReference type="PANTHER" id="PTHR45640:SF34">
    <property type="entry name" value="PROTEIN LETHAL(2)ESSENTIAL FOR LIFE"/>
    <property type="match status" value="1"/>
</dbReference>
<reference evidence="7" key="3">
    <citation type="submission" date="2012-09" db="EMBL/GenBank/DDBJ databases">
        <authorList>
            <consortium name="VectorBase"/>
        </authorList>
    </citation>
    <scope>NUCLEOTIDE SEQUENCE</scope>
    <source>
        <strain evidence="7">Liverpool</strain>
    </source>
</reference>
<evidence type="ECO:0000256" key="4">
    <source>
        <dbReference type="RuleBase" id="RU003616"/>
    </source>
</evidence>
<evidence type="ECO:0000256" key="5">
    <source>
        <dbReference type="SAM" id="MobiDB-lite"/>
    </source>
</evidence>
<evidence type="ECO:0000313" key="7">
    <source>
        <dbReference type="EMBL" id="EAT34417.1"/>
    </source>
</evidence>
<dbReference type="VEuPathDB" id="VectorBase:AAEL013341"/>